<keyword evidence="3" id="KW-1185">Reference proteome</keyword>
<dbReference type="HOGENOM" id="CLU_2920275_0_0_0"/>
<feature type="transmembrane region" description="Helical" evidence="1">
    <location>
        <begin position="40"/>
        <end position="59"/>
    </location>
</feature>
<reference key="1">
    <citation type="journal article" date="2011" name="Mol. Biol. Evol.">
        <title>Unity in variety -- the pan-genome of the Chlamydiae.</title>
        <authorList>
            <person name="Collingro A."/>
            <person name="Tischler P."/>
            <person name="Weinmaier T."/>
            <person name="Penz T."/>
            <person name="Heinz E."/>
            <person name="Brunham R.C."/>
            <person name="Read T.D."/>
            <person name="Bavoil P.M."/>
            <person name="Sachse K."/>
            <person name="Kahane S."/>
            <person name="Friedman M.G."/>
            <person name="Rattei T."/>
            <person name="Myers G.S.A."/>
            <person name="Horn M."/>
        </authorList>
    </citation>
    <scope>NUCLEOTIDE SEQUENCE</scope>
    <source>
        <strain>Z</strain>
    </source>
</reference>
<dbReference type="Proteomes" id="UP000000496">
    <property type="component" value="Chromosome gsn.131"/>
</dbReference>
<dbReference type="EMBL" id="FR872582">
    <property type="protein sequence ID" value="CCB89135.1"/>
    <property type="molecule type" value="Genomic_DNA"/>
</dbReference>
<organism evidence="2 3">
    <name type="scientific">Simkania negevensis (strain ATCC VR-1471 / DSM 27360 / Z)</name>
    <dbReference type="NCBI Taxonomy" id="331113"/>
    <lineage>
        <taxon>Bacteria</taxon>
        <taxon>Pseudomonadati</taxon>
        <taxon>Chlamydiota</taxon>
        <taxon>Chlamydiia</taxon>
        <taxon>Parachlamydiales</taxon>
        <taxon>Simkaniaceae</taxon>
        <taxon>Simkania</taxon>
    </lineage>
</organism>
<reference evidence="2 3" key="2">
    <citation type="journal article" date="2011" name="Mol. Biol. Evol.">
        <title>Unity in variety--the pan-genome of the Chlamydiae.</title>
        <authorList>
            <person name="Collingro A."/>
            <person name="Tischler P."/>
            <person name="Weinmaier T."/>
            <person name="Penz T."/>
            <person name="Heinz E."/>
            <person name="Brunham R.C."/>
            <person name="Read T.D."/>
            <person name="Bavoil P.M."/>
            <person name="Sachse K."/>
            <person name="Kahane S."/>
            <person name="Friedman M.G."/>
            <person name="Rattei T."/>
            <person name="Myers G.S."/>
            <person name="Horn M."/>
        </authorList>
    </citation>
    <scope>NUCLEOTIDE SEQUENCE [LARGE SCALE GENOMIC DNA]</scope>
    <source>
        <strain evidence="3">ATCC VR-1471 / Z</strain>
    </source>
</reference>
<evidence type="ECO:0000313" key="2">
    <source>
        <dbReference type="EMBL" id="CCB89135.1"/>
    </source>
</evidence>
<name>F8L8K2_SIMNZ</name>
<accession>F8L8K2</accession>
<keyword evidence="1" id="KW-0812">Transmembrane</keyword>
<dbReference type="STRING" id="331113.SNE_A12580"/>
<dbReference type="KEGG" id="sng:SNE_A12580"/>
<dbReference type="AlphaFoldDB" id="F8L8K2"/>
<sequence length="61" mass="6926">MNFQPIAPNPHDAKGFKDDETEAFHEMHETRMQLNAKVTCLGYVLLLIAAAVCGIYFYFFG</sequence>
<dbReference type="RefSeq" id="WP_013943602.1">
    <property type="nucleotide sequence ID" value="NC_015713.1"/>
</dbReference>
<protein>
    <submittedName>
        <fullName evidence="2">Uncharacterized protein</fullName>
    </submittedName>
</protein>
<keyword evidence="1" id="KW-0472">Membrane</keyword>
<proteinExistence type="predicted"/>
<keyword evidence="1" id="KW-1133">Transmembrane helix</keyword>
<evidence type="ECO:0000256" key="1">
    <source>
        <dbReference type="SAM" id="Phobius"/>
    </source>
</evidence>
<gene>
    <name evidence="2" type="ordered locus">SNE_A12580</name>
</gene>
<evidence type="ECO:0000313" key="3">
    <source>
        <dbReference type="Proteomes" id="UP000000496"/>
    </source>
</evidence>